<feature type="region of interest" description="Disordered" evidence="1">
    <location>
        <begin position="117"/>
        <end position="144"/>
    </location>
</feature>
<keyword evidence="3" id="KW-1185">Reference proteome</keyword>
<evidence type="ECO:0000313" key="2">
    <source>
        <dbReference type="EMBL" id="OCK81699.1"/>
    </source>
</evidence>
<dbReference type="OrthoDB" id="3799625at2759"/>
<sequence>MTPIPTNPSHIIPQDDRLESVTAQVASGVSTRGDKGHSQSEEQQNAEAASENIVGRPGGADGPHVDQIASVRAEQVRKLAELREWVRDQQEIEILEDVRRRYVLGDRSAIQSITITPNGATKPKTIQSRPNLPRPGPPHTYKKKNRADYDMWERDCESHYTQVASEFETEEQKVDFGIQYVSQTLKTLWEVYCQQQALICSEWKPTWEMLKQKMLDALGTPAERRQAAYNSLKRCKQRSGQSPTDLLAYLSRLWEEVGDYNPQRHVNEFVSALSELIRNNLFLLPVNQRETVPQVEEQANAIYRRLLKSNKIGNRKFRGSKRKQGPSEPSEDQRSPKRSKRGRRGQKRSAKGESQSNSPAIAQGSIKGNGGNTRRGYGRGNGRGRIKSGDAATYHSRHRVPRIG</sequence>
<organism evidence="2 3">
    <name type="scientific">Lepidopterella palustris CBS 459.81</name>
    <dbReference type="NCBI Taxonomy" id="1314670"/>
    <lineage>
        <taxon>Eukaryota</taxon>
        <taxon>Fungi</taxon>
        <taxon>Dikarya</taxon>
        <taxon>Ascomycota</taxon>
        <taxon>Pezizomycotina</taxon>
        <taxon>Dothideomycetes</taxon>
        <taxon>Pleosporomycetidae</taxon>
        <taxon>Mytilinidiales</taxon>
        <taxon>Argynnaceae</taxon>
        <taxon>Lepidopterella</taxon>
    </lineage>
</organism>
<evidence type="ECO:0000256" key="1">
    <source>
        <dbReference type="SAM" id="MobiDB-lite"/>
    </source>
</evidence>
<feature type="region of interest" description="Disordered" evidence="1">
    <location>
        <begin position="312"/>
        <end position="404"/>
    </location>
</feature>
<protein>
    <recommendedName>
        <fullName evidence="4">Retrotransposon gag domain-containing protein</fullName>
    </recommendedName>
</protein>
<dbReference type="AlphaFoldDB" id="A0A8E2EDC1"/>
<feature type="compositionally biased region" description="Basic residues" evidence="1">
    <location>
        <begin position="395"/>
        <end position="404"/>
    </location>
</feature>
<evidence type="ECO:0008006" key="4">
    <source>
        <dbReference type="Google" id="ProtNLM"/>
    </source>
</evidence>
<accession>A0A8E2EDC1</accession>
<dbReference type="Proteomes" id="UP000250266">
    <property type="component" value="Unassembled WGS sequence"/>
</dbReference>
<feature type="compositionally biased region" description="Polar residues" evidence="1">
    <location>
        <begin position="117"/>
        <end position="130"/>
    </location>
</feature>
<feature type="region of interest" description="Disordered" evidence="1">
    <location>
        <begin position="23"/>
        <end position="58"/>
    </location>
</feature>
<name>A0A8E2EDC1_9PEZI</name>
<evidence type="ECO:0000313" key="3">
    <source>
        <dbReference type="Proteomes" id="UP000250266"/>
    </source>
</evidence>
<dbReference type="EMBL" id="KV744911">
    <property type="protein sequence ID" value="OCK81699.1"/>
    <property type="molecule type" value="Genomic_DNA"/>
</dbReference>
<gene>
    <name evidence="2" type="ORF">K432DRAFT_424726</name>
</gene>
<proteinExistence type="predicted"/>
<feature type="compositionally biased region" description="Gly residues" evidence="1">
    <location>
        <begin position="367"/>
        <end position="383"/>
    </location>
</feature>
<feature type="compositionally biased region" description="Low complexity" evidence="1">
    <location>
        <begin position="41"/>
        <end position="52"/>
    </location>
</feature>
<feature type="compositionally biased region" description="Basic residues" evidence="1">
    <location>
        <begin position="312"/>
        <end position="324"/>
    </location>
</feature>
<feature type="compositionally biased region" description="Basic residues" evidence="1">
    <location>
        <begin position="336"/>
        <end position="349"/>
    </location>
</feature>
<reference evidence="2 3" key="1">
    <citation type="journal article" date="2016" name="Nat. Commun.">
        <title>Ectomycorrhizal ecology is imprinted in the genome of the dominant symbiotic fungus Cenococcum geophilum.</title>
        <authorList>
            <consortium name="DOE Joint Genome Institute"/>
            <person name="Peter M."/>
            <person name="Kohler A."/>
            <person name="Ohm R.A."/>
            <person name="Kuo A."/>
            <person name="Krutzmann J."/>
            <person name="Morin E."/>
            <person name="Arend M."/>
            <person name="Barry K.W."/>
            <person name="Binder M."/>
            <person name="Choi C."/>
            <person name="Clum A."/>
            <person name="Copeland A."/>
            <person name="Grisel N."/>
            <person name="Haridas S."/>
            <person name="Kipfer T."/>
            <person name="LaButti K."/>
            <person name="Lindquist E."/>
            <person name="Lipzen A."/>
            <person name="Maire R."/>
            <person name="Meier B."/>
            <person name="Mihaltcheva S."/>
            <person name="Molinier V."/>
            <person name="Murat C."/>
            <person name="Poggeler S."/>
            <person name="Quandt C.A."/>
            <person name="Sperisen C."/>
            <person name="Tritt A."/>
            <person name="Tisserant E."/>
            <person name="Crous P.W."/>
            <person name="Henrissat B."/>
            <person name="Nehls U."/>
            <person name="Egli S."/>
            <person name="Spatafora J.W."/>
            <person name="Grigoriev I.V."/>
            <person name="Martin F.M."/>
        </authorList>
    </citation>
    <scope>NUCLEOTIDE SEQUENCE [LARGE SCALE GENOMIC DNA]</scope>
    <source>
        <strain evidence="2 3">CBS 459.81</strain>
    </source>
</reference>